<gene>
    <name evidence="5" type="ORF">HY473_00035</name>
</gene>
<feature type="compositionally biased region" description="Polar residues" evidence="3">
    <location>
        <begin position="163"/>
        <end position="183"/>
    </location>
</feature>
<evidence type="ECO:0000313" key="5">
    <source>
        <dbReference type="EMBL" id="MBI4132475.1"/>
    </source>
</evidence>
<dbReference type="PANTHER" id="PTHR21340:SF0">
    <property type="entry name" value="BIS(5'-NUCLEOSYL)-TETRAPHOSPHATASE [ASYMMETRICAL]"/>
    <property type="match status" value="1"/>
</dbReference>
<accession>A0A933DRS7</accession>
<dbReference type="PROSITE" id="PS51462">
    <property type="entry name" value="NUDIX"/>
    <property type="match status" value="1"/>
</dbReference>
<comment type="similarity">
    <text evidence="2">Belongs to the Nudix hydrolase family.</text>
</comment>
<feature type="domain" description="Nudix hydrolase" evidence="4">
    <location>
        <begin position="2"/>
        <end position="152"/>
    </location>
</feature>
<keyword evidence="1 2" id="KW-0378">Hydrolase</keyword>
<dbReference type="PROSITE" id="PS00893">
    <property type="entry name" value="NUDIX_BOX"/>
    <property type="match status" value="1"/>
</dbReference>
<dbReference type="EMBL" id="JACQMI010000002">
    <property type="protein sequence ID" value="MBI4132475.1"/>
    <property type="molecule type" value="Genomic_DNA"/>
</dbReference>
<dbReference type="Gene3D" id="3.90.79.10">
    <property type="entry name" value="Nucleoside Triphosphate Pyrophosphohydrolase"/>
    <property type="match status" value="1"/>
</dbReference>
<dbReference type="InterPro" id="IPR000086">
    <property type="entry name" value="NUDIX_hydrolase_dom"/>
</dbReference>
<protein>
    <submittedName>
        <fullName evidence="5">NUDIX domain-containing protein</fullName>
    </submittedName>
</protein>
<dbReference type="GO" id="GO:0006167">
    <property type="term" value="P:AMP biosynthetic process"/>
    <property type="evidence" value="ECO:0007669"/>
    <property type="project" value="TreeGrafter"/>
</dbReference>
<reference evidence="5" key="1">
    <citation type="submission" date="2020-07" db="EMBL/GenBank/DDBJ databases">
        <title>Huge and variable diversity of episymbiotic CPR bacteria and DPANN archaea in groundwater ecosystems.</title>
        <authorList>
            <person name="He C.Y."/>
            <person name="Keren R."/>
            <person name="Whittaker M."/>
            <person name="Farag I.F."/>
            <person name="Doudna J."/>
            <person name="Cate J.H.D."/>
            <person name="Banfield J.F."/>
        </authorList>
    </citation>
    <scope>NUCLEOTIDE SEQUENCE</scope>
    <source>
        <strain evidence="5">NC_groundwater_1225_Ag_S-0.1um_56_177</strain>
    </source>
</reference>
<organism evidence="5 6">
    <name type="scientific">Candidatus Sungiibacteriota bacterium</name>
    <dbReference type="NCBI Taxonomy" id="2750080"/>
    <lineage>
        <taxon>Bacteria</taxon>
        <taxon>Candidatus Sungiibacteriota</taxon>
    </lineage>
</organism>
<evidence type="ECO:0000259" key="4">
    <source>
        <dbReference type="PROSITE" id="PS51462"/>
    </source>
</evidence>
<dbReference type="GO" id="GO:0006754">
    <property type="term" value="P:ATP biosynthetic process"/>
    <property type="evidence" value="ECO:0007669"/>
    <property type="project" value="TreeGrafter"/>
</dbReference>
<dbReference type="Proteomes" id="UP000756703">
    <property type="component" value="Unassembled WGS sequence"/>
</dbReference>
<name>A0A933DRS7_9BACT</name>
<dbReference type="PRINTS" id="PR00502">
    <property type="entry name" value="NUDIXFAMILY"/>
</dbReference>
<dbReference type="AlphaFoldDB" id="A0A933DRS7"/>
<dbReference type="InterPro" id="IPR051325">
    <property type="entry name" value="Nudix_hydrolase_domain"/>
</dbReference>
<evidence type="ECO:0000256" key="2">
    <source>
        <dbReference type="RuleBase" id="RU003476"/>
    </source>
</evidence>
<dbReference type="GO" id="GO:0004081">
    <property type="term" value="F:bis(5'-nucleosyl)-tetraphosphatase (asymmetrical) activity"/>
    <property type="evidence" value="ECO:0007669"/>
    <property type="project" value="TreeGrafter"/>
</dbReference>
<proteinExistence type="inferred from homology"/>
<dbReference type="SUPFAM" id="SSF55811">
    <property type="entry name" value="Nudix"/>
    <property type="match status" value="1"/>
</dbReference>
<evidence type="ECO:0000256" key="3">
    <source>
        <dbReference type="SAM" id="MobiDB-lite"/>
    </source>
</evidence>
<dbReference type="PANTHER" id="PTHR21340">
    <property type="entry name" value="DIADENOSINE 5,5-P1,P4-TETRAPHOSPHATE PYROPHOSPHOHYDROLASE MUTT"/>
    <property type="match status" value="1"/>
</dbReference>
<dbReference type="Pfam" id="PF00293">
    <property type="entry name" value="NUDIX"/>
    <property type="match status" value="1"/>
</dbReference>
<feature type="region of interest" description="Disordered" evidence="3">
    <location>
        <begin position="159"/>
        <end position="183"/>
    </location>
</feature>
<dbReference type="InterPro" id="IPR015797">
    <property type="entry name" value="NUDIX_hydrolase-like_dom_sf"/>
</dbReference>
<dbReference type="InterPro" id="IPR020084">
    <property type="entry name" value="NUDIX_hydrolase_CS"/>
</dbReference>
<sequence>MRQQVSAGAVIFRREADGTVKFLLLYHGRSYWYFPKGRLEHGERVATAFLREVEEETGIKRHELRIVPGFRAVDRFVFSGVPFPHEKRRREWRRDARQPISKTVIFYLAETKKREISISGAHEEGFGWFTHSEALRILRHKNTQAIIKRAYEFIHKNLPGATTGANRQSAQRHAASTSTPGRH</sequence>
<evidence type="ECO:0000256" key="1">
    <source>
        <dbReference type="ARBA" id="ARBA00022801"/>
    </source>
</evidence>
<evidence type="ECO:0000313" key="6">
    <source>
        <dbReference type="Proteomes" id="UP000756703"/>
    </source>
</evidence>
<comment type="caution">
    <text evidence="5">The sequence shown here is derived from an EMBL/GenBank/DDBJ whole genome shotgun (WGS) entry which is preliminary data.</text>
</comment>
<dbReference type="InterPro" id="IPR020476">
    <property type="entry name" value="Nudix_hydrolase"/>
</dbReference>